<dbReference type="NCBIfam" id="TIGR00521">
    <property type="entry name" value="coaBC_dfp"/>
    <property type="match status" value="1"/>
</dbReference>
<dbReference type="KEGG" id="hms:HMU12950"/>
<comment type="cofactor">
    <cofactor evidence="3">
        <name>Mg(2+)</name>
        <dbReference type="ChEBI" id="CHEBI:18420"/>
    </cofactor>
</comment>
<comment type="catalytic activity">
    <reaction evidence="3 4">
        <text>N-[(R)-4-phosphopantothenoyl]-L-cysteine + H(+) = (R)-4'-phosphopantetheine + CO2</text>
        <dbReference type="Rhea" id="RHEA:16793"/>
        <dbReference type="ChEBI" id="CHEBI:15378"/>
        <dbReference type="ChEBI" id="CHEBI:16526"/>
        <dbReference type="ChEBI" id="CHEBI:59458"/>
        <dbReference type="ChEBI" id="CHEBI:61723"/>
        <dbReference type="EC" id="4.1.1.36"/>
    </reaction>
</comment>
<feature type="domain" description="Flavoprotein" evidence="5">
    <location>
        <begin position="10"/>
        <end position="155"/>
    </location>
</feature>
<dbReference type="SUPFAM" id="SSF52507">
    <property type="entry name" value="Homo-oligomeric flavin-containing Cys decarboxylases, HFCD"/>
    <property type="match status" value="1"/>
</dbReference>
<dbReference type="PANTHER" id="PTHR14359:SF6">
    <property type="entry name" value="PHOSPHOPANTOTHENOYLCYSTEINE DECARBOXYLASE"/>
    <property type="match status" value="1"/>
</dbReference>
<evidence type="ECO:0000259" key="5">
    <source>
        <dbReference type="Pfam" id="PF02441"/>
    </source>
</evidence>
<dbReference type="AlphaFoldDB" id="D3UJ74"/>
<dbReference type="PANTHER" id="PTHR14359">
    <property type="entry name" value="HOMO-OLIGOMERIC FLAVIN CONTAINING CYS DECARBOXYLASE FAMILY"/>
    <property type="match status" value="1"/>
</dbReference>
<keyword evidence="1 3" id="KW-0210">Decarboxylase</keyword>
<reference evidence="7 8" key="1">
    <citation type="journal article" date="2010" name="BMC Genomics">
        <title>Comparative genomics and proteomics of Helicobacter mustelae, an ulcerogenic and carcinogenic gastric pathogen.</title>
        <authorList>
            <person name="O'Toole P.W."/>
            <person name="Snelling W.J."/>
            <person name="Canchaya C."/>
            <person name="Forde B.M."/>
            <person name="Hardie K.R."/>
            <person name="Josenhans C."/>
            <person name="Graham R.L.J."/>
            <person name="McMullan G."/>
            <person name="Parkhill J."/>
            <person name="Belda E."/>
            <person name="Bentley S.D."/>
        </authorList>
    </citation>
    <scope>NUCLEOTIDE SEQUENCE [LARGE SCALE GENOMIC DNA]</scope>
    <source>
        <strain evidence="8">ATCC 43772 / LMG 18044 / NCTC 12198 / 12198</strain>
    </source>
</reference>
<comment type="pathway">
    <text evidence="3 4">Cofactor biosynthesis; coenzyme A biosynthesis; CoA from (R)-pantothenate: step 3/5.</text>
</comment>
<feature type="region of interest" description="Phosphopantothenate--cysteine ligase" evidence="3">
    <location>
        <begin position="198"/>
        <end position="409"/>
    </location>
</feature>
<evidence type="ECO:0000256" key="2">
    <source>
        <dbReference type="ARBA" id="ARBA00023239"/>
    </source>
</evidence>
<organism evidence="7 8">
    <name type="scientific">Helicobacter mustelae (strain ATCC 43772 / CCUG 25715 / CIP 103759 / LMG 18044 / NCTC 12198 / R85-136P)</name>
    <name type="common">Campylobacter mustelae</name>
    <dbReference type="NCBI Taxonomy" id="679897"/>
    <lineage>
        <taxon>Bacteria</taxon>
        <taxon>Pseudomonadati</taxon>
        <taxon>Campylobacterota</taxon>
        <taxon>Epsilonproteobacteria</taxon>
        <taxon>Campylobacterales</taxon>
        <taxon>Helicobacteraceae</taxon>
        <taxon>Helicobacter</taxon>
    </lineage>
</organism>
<feature type="binding site" evidence="3">
    <location>
        <position position="288"/>
    </location>
    <ligand>
        <name>CTP</name>
        <dbReference type="ChEBI" id="CHEBI:37563"/>
    </ligand>
</feature>
<dbReference type="GO" id="GO:0046872">
    <property type="term" value="F:metal ion binding"/>
    <property type="evidence" value="ECO:0007669"/>
    <property type="project" value="UniProtKB-KW"/>
</dbReference>
<comment type="pathway">
    <text evidence="3 4">Cofactor biosynthesis; coenzyme A biosynthesis; CoA from (R)-pantothenate: step 2/5.</text>
</comment>
<dbReference type="EC" id="4.1.1.36" evidence="3"/>
<dbReference type="EC" id="6.3.2.5" evidence="3"/>
<evidence type="ECO:0000256" key="4">
    <source>
        <dbReference type="RuleBase" id="RU364078"/>
    </source>
</evidence>
<evidence type="ECO:0000313" key="8">
    <source>
        <dbReference type="Proteomes" id="UP000001522"/>
    </source>
</evidence>
<comment type="similarity">
    <text evidence="3 4">In the C-terminal section; belongs to the PPC synthetase family.</text>
</comment>
<evidence type="ECO:0000313" key="7">
    <source>
        <dbReference type="EMBL" id="CBG40549.1"/>
    </source>
</evidence>
<dbReference type="GO" id="GO:0010181">
    <property type="term" value="F:FMN binding"/>
    <property type="evidence" value="ECO:0007669"/>
    <property type="project" value="UniProtKB-UniRule"/>
</dbReference>
<feature type="domain" description="DNA/pantothenate metabolism flavoprotein C-terminal" evidence="6">
    <location>
        <begin position="193"/>
        <end position="403"/>
    </location>
</feature>
<dbReference type="STRING" id="679897.HMU12950"/>
<dbReference type="SUPFAM" id="SSF102645">
    <property type="entry name" value="CoaB-like"/>
    <property type="match status" value="1"/>
</dbReference>
<keyword evidence="3 4" id="KW-0436">Ligase</keyword>
<dbReference type="InterPro" id="IPR007085">
    <property type="entry name" value="DNA/pantothenate-metab_flavo_C"/>
</dbReference>
<evidence type="ECO:0000256" key="1">
    <source>
        <dbReference type="ARBA" id="ARBA00022793"/>
    </source>
</evidence>
<keyword evidence="3" id="KW-0460">Magnesium</keyword>
<dbReference type="GO" id="GO:0004633">
    <property type="term" value="F:phosphopantothenoylcysteine decarboxylase activity"/>
    <property type="evidence" value="ECO:0007669"/>
    <property type="project" value="UniProtKB-UniRule"/>
</dbReference>
<accession>D3UJ74</accession>
<feature type="region of interest" description="Phosphopantothenoylcysteine decarboxylase" evidence="3">
    <location>
        <begin position="1"/>
        <end position="197"/>
    </location>
</feature>
<evidence type="ECO:0000256" key="3">
    <source>
        <dbReference type="HAMAP-Rule" id="MF_02225"/>
    </source>
</evidence>
<dbReference type="RefSeq" id="WP_013023616.1">
    <property type="nucleotide sequence ID" value="NC_013949.1"/>
</dbReference>
<evidence type="ECO:0000259" key="6">
    <source>
        <dbReference type="Pfam" id="PF04127"/>
    </source>
</evidence>
<keyword evidence="2 3" id="KW-0456">Lyase</keyword>
<dbReference type="Gene3D" id="3.40.50.10300">
    <property type="entry name" value="CoaB-like"/>
    <property type="match status" value="1"/>
</dbReference>
<dbReference type="eggNOG" id="COG0452">
    <property type="taxonomic scope" value="Bacteria"/>
</dbReference>
<dbReference type="HOGENOM" id="CLU_033319_0_0_7"/>
<keyword evidence="3" id="KW-0511">Multifunctional enzyme</keyword>
<dbReference type="GO" id="GO:0004632">
    <property type="term" value="F:phosphopantothenate--cysteine ligase activity"/>
    <property type="evidence" value="ECO:0007669"/>
    <property type="project" value="UniProtKB-UniRule"/>
</dbReference>
<keyword evidence="3 4" id="KW-0285">Flavoprotein</keyword>
<dbReference type="InterPro" id="IPR036551">
    <property type="entry name" value="Flavin_trans-like"/>
</dbReference>
<dbReference type="GO" id="GO:0015937">
    <property type="term" value="P:coenzyme A biosynthetic process"/>
    <property type="evidence" value="ECO:0007669"/>
    <property type="project" value="UniProtKB-UniRule"/>
</dbReference>
<dbReference type="InterPro" id="IPR003382">
    <property type="entry name" value="Flavoprotein"/>
</dbReference>
<comment type="function">
    <text evidence="4">Catalyzes two steps in the biosynthesis of coenzyme A. In the first step cysteine is conjugated to 4'-phosphopantothenate to form 4-phosphopantothenoylcysteine, in the latter compound is decarboxylated to form 4'-phosphopantotheine.</text>
</comment>
<keyword evidence="3 4" id="KW-0288">FMN</keyword>
<keyword evidence="8" id="KW-1185">Reference proteome</keyword>
<dbReference type="GO" id="GO:0015941">
    <property type="term" value="P:pantothenate catabolic process"/>
    <property type="evidence" value="ECO:0007669"/>
    <property type="project" value="InterPro"/>
</dbReference>
<dbReference type="HAMAP" id="MF_02225">
    <property type="entry name" value="CoaBC"/>
    <property type="match status" value="1"/>
</dbReference>
<dbReference type="Gene3D" id="3.40.50.1950">
    <property type="entry name" value="Flavin prenyltransferase-like"/>
    <property type="match status" value="1"/>
</dbReference>
<dbReference type="Pfam" id="PF04127">
    <property type="entry name" value="DFP"/>
    <property type="match status" value="1"/>
</dbReference>
<keyword evidence="3" id="KW-0479">Metal-binding</keyword>
<sequence length="409" mass="44563">MQFHEIFAGKKILICASASIAIYKILDLISTLKKSQASIKVTLTPDAQKFLTPLCFEALTHTTVLCENSESWDSQCNHIAYAKWADIILIAPASANTIAKIASGIADNVLLATILASPAKKLIAPAMNTQMLDAKQTQDNLAKLQASGYTIIPTRTSLLACDTHGDGALAENFEILSHLARAFCTSSPLGKFWQGKRVIITGGGSKEAIDSVRCISNHSSGLQASALCLGLFFYGAEVHFISSAFPTPLPQGIFCIEAQSAREYHQALQELTKSHQESFLFMAAAIADFKPKNPVPGKIKKQDKEELWIACEKNLDILQNLQSPNLIKIGFKAESDPSSALDSAKKMLIEKQCLCVCLNILSHQNSFGALHNEMTLINSHVTKTIPLNSKFHIADKILEFVAQTLQTHP</sequence>
<proteinExistence type="inferred from homology"/>
<dbReference type="EMBL" id="FN555004">
    <property type="protein sequence ID" value="CBG40549.1"/>
    <property type="molecule type" value="Genomic_DNA"/>
</dbReference>
<comment type="similarity">
    <text evidence="3 4">In the N-terminal section; belongs to the HFCD (homo-oligomeric flavin containing Cys decarboxylase) superfamily.</text>
</comment>
<dbReference type="InterPro" id="IPR035929">
    <property type="entry name" value="CoaB-like_sf"/>
</dbReference>
<gene>
    <name evidence="7" type="primary">dfp</name>
    <name evidence="3" type="synonym">coaBC</name>
    <name evidence="7" type="ordered locus">HMU12950</name>
</gene>
<comment type="caution">
    <text evidence="3">Lacks conserved residue(s) required for the propagation of feature annotation.</text>
</comment>
<comment type="catalytic activity">
    <reaction evidence="3 4">
        <text>(R)-4'-phosphopantothenate + L-cysteine + CTP = N-[(R)-4-phosphopantothenoyl]-L-cysteine + CMP + diphosphate + H(+)</text>
        <dbReference type="Rhea" id="RHEA:19397"/>
        <dbReference type="ChEBI" id="CHEBI:10986"/>
        <dbReference type="ChEBI" id="CHEBI:15378"/>
        <dbReference type="ChEBI" id="CHEBI:33019"/>
        <dbReference type="ChEBI" id="CHEBI:35235"/>
        <dbReference type="ChEBI" id="CHEBI:37563"/>
        <dbReference type="ChEBI" id="CHEBI:59458"/>
        <dbReference type="ChEBI" id="CHEBI:60377"/>
        <dbReference type="EC" id="6.3.2.5"/>
    </reaction>
</comment>
<comment type="cofactor">
    <cofactor evidence="3">
        <name>FMN</name>
        <dbReference type="ChEBI" id="CHEBI:58210"/>
    </cofactor>
    <text evidence="3">Binds 1 FMN per subunit.</text>
</comment>
<feature type="binding site" evidence="3">
    <location>
        <position position="351"/>
    </location>
    <ligand>
        <name>CTP</name>
        <dbReference type="ChEBI" id="CHEBI:37563"/>
    </ligand>
</feature>
<protein>
    <recommendedName>
        <fullName evidence="3">Coenzyme A biosynthesis bifunctional protein CoaBC</fullName>
    </recommendedName>
    <alternativeName>
        <fullName evidence="3">DNA/pantothenate metabolism flavoprotein</fullName>
    </alternativeName>
    <alternativeName>
        <fullName evidence="3">Phosphopantothenoylcysteine synthetase/decarboxylase</fullName>
        <shortName evidence="3">PPCS-PPCDC</shortName>
    </alternativeName>
    <domain>
        <recommendedName>
            <fullName evidence="3">Phosphopantothenoylcysteine decarboxylase</fullName>
            <shortName evidence="3">PPC decarboxylase</shortName>
            <shortName evidence="3">PPC-DC</shortName>
            <ecNumber evidence="3">4.1.1.36</ecNumber>
        </recommendedName>
        <alternativeName>
            <fullName evidence="3">CoaC</fullName>
        </alternativeName>
    </domain>
    <domain>
        <recommendedName>
            <fullName evidence="3">Phosphopantothenate--cysteine ligase</fullName>
            <ecNumber evidence="3">6.3.2.5</ecNumber>
        </recommendedName>
        <alternativeName>
            <fullName evidence="3">CoaB</fullName>
        </alternativeName>
        <alternativeName>
            <fullName evidence="3">Phosphopantothenoylcysteine synthetase</fullName>
            <shortName evidence="3">PPC synthetase</shortName>
            <shortName evidence="3">PPC-S</shortName>
        </alternativeName>
    </domain>
</protein>
<dbReference type="Pfam" id="PF02441">
    <property type="entry name" value="Flavoprotein"/>
    <property type="match status" value="1"/>
</dbReference>
<dbReference type="Proteomes" id="UP000001522">
    <property type="component" value="Chromosome"/>
</dbReference>
<feature type="binding site" evidence="3">
    <location>
        <position position="331"/>
    </location>
    <ligand>
        <name>CTP</name>
        <dbReference type="ChEBI" id="CHEBI:37563"/>
    </ligand>
</feature>
<dbReference type="InterPro" id="IPR005252">
    <property type="entry name" value="CoaBC"/>
</dbReference>
<name>D3UJ74_HELM1</name>
<dbReference type="GO" id="GO:0071513">
    <property type="term" value="C:phosphopantothenoylcysteine decarboxylase complex"/>
    <property type="evidence" value="ECO:0007669"/>
    <property type="project" value="TreeGrafter"/>
</dbReference>
<comment type="function">
    <text evidence="3">Catalyzes two sequential steps in the biosynthesis of coenzyme A. In the first step cysteine is conjugated to 4'-phosphopantothenate to form 4-phosphopantothenoylcysteine. In the second step the latter compound is decarboxylated to form 4'-phosphopantotheine.</text>
</comment>
<feature type="binding site" evidence="3">
    <location>
        <position position="298"/>
    </location>
    <ligand>
        <name>CTP</name>
        <dbReference type="ChEBI" id="CHEBI:37563"/>
    </ligand>
</feature>
<dbReference type="UniPathway" id="UPA00241">
    <property type="reaction ID" value="UER00353"/>
</dbReference>
<feature type="active site" description="Proton donor" evidence="3">
    <location>
        <position position="161"/>
    </location>
</feature>